<evidence type="ECO:0000313" key="2">
    <source>
        <dbReference type="EMBL" id="TWI88795.1"/>
    </source>
</evidence>
<organism evidence="2 3">
    <name type="scientific">Chitinophaga japonensis</name>
    <name type="common">Flexibacter japonensis</name>
    <dbReference type="NCBI Taxonomy" id="104662"/>
    <lineage>
        <taxon>Bacteria</taxon>
        <taxon>Pseudomonadati</taxon>
        <taxon>Bacteroidota</taxon>
        <taxon>Chitinophagia</taxon>
        <taxon>Chitinophagales</taxon>
        <taxon>Chitinophagaceae</taxon>
        <taxon>Chitinophaga</taxon>
    </lineage>
</organism>
<comment type="caution">
    <text evidence="2">The sequence shown here is derived from an EMBL/GenBank/DDBJ whole genome shotgun (WGS) entry which is preliminary data.</text>
</comment>
<evidence type="ECO:0000313" key="3">
    <source>
        <dbReference type="Proteomes" id="UP000316778"/>
    </source>
</evidence>
<sequence length="192" mass="22783">MPHQKIIRLIAGLVNIDQFDRRIIRETFEPVSYARGQVLLEAGEVARYMYFINSGYLRLYYIDQEGKEVTSHINCPMDFMTSFNSYIGQRPSYETFECITDCELLRIRHQELESLLQHNQRWAAFGKIVYEEVIKYNEQKAKDLVSLTARQRYLNLLQRFPDIIRHVPLQYIASFIGIKPESLSRIRREIIT</sequence>
<dbReference type="PROSITE" id="PS50042">
    <property type="entry name" value="CNMP_BINDING_3"/>
    <property type="match status" value="1"/>
</dbReference>
<protein>
    <submittedName>
        <fullName evidence="2">CRP-like cAMP-binding protein</fullName>
    </submittedName>
</protein>
<proteinExistence type="predicted"/>
<dbReference type="InterPro" id="IPR018490">
    <property type="entry name" value="cNMP-bd_dom_sf"/>
</dbReference>
<accession>A0A562T5I8</accession>
<dbReference type="Pfam" id="PF00027">
    <property type="entry name" value="cNMP_binding"/>
    <property type="match status" value="1"/>
</dbReference>
<name>A0A562T5I8_CHIJA</name>
<dbReference type="InterPro" id="IPR014710">
    <property type="entry name" value="RmlC-like_jellyroll"/>
</dbReference>
<keyword evidence="3" id="KW-1185">Reference proteome</keyword>
<dbReference type="Proteomes" id="UP000316778">
    <property type="component" value="Unassembled WGS sequence"/>
</dbReference>
<dbReference type="RefSeq" id="WP_145714621.1">
    <property type="nucleotide sequence ID" value="NZ_BAAAFY010000001.1"/>
</dbReference>
<dbReference type="PANTHER" id="PTHR24567">
    <property type="entry name" value="CRP FAMILY TRANSCRIPTIONAL REGULATORY PROTEIN"/>
    <property type="match status" value="1"/>
</dbReference>
<dbReference type="GO" id="GO:0005829">
    <property type="term" value="C:cytosol"/>
    <property type="evidence" value="ECO:0007669"/>
    <property type="project" value="TreeGrafter"/>
</dbReference>
<dbReference type="PANTHER" id="PTHR24567:SF76">
    <property type="entry name" value="CYCLIC NUCLEOTIDE-BINDING DOMAIN PROTEIN"/>
    <property type="match status" value="1"/>
</dbReference>
<feature type="domain" description="Cyclic nucleotide-binding" evidence="1">
    <location>
        <begin position="12"/>
        <end position="116"/>
    </location>
</feature>
<dbReference type="CDD" id="cd00038">
    <property type="entry name" value="CAP_ED"/>
    <property type="match status" value="1"/>
</dbReference>
<dbReference type="OrthoDB" id="758145at2"/>
<dbReference type="SUPFAM" id="SSF51206">
    <property type="entry name" value="cAMP-binding domain-like"/>
    <property type="match status" value="1"/>
</dbReference>
<dbReference type="AlphaFoldDB" id="A0A562T5I8"/>
<dbReference type="InterPro" id="IPR050397">
    <property type="entry name" value="Env_Response_Regulators"/>
</dbReference>
<dbReference type="EMBL" id="VLLG01000003">
    <property type="protein sequence ID" value="TWI88795.1"/>
    <property type="molecule type" value="Genomic_DNA"/>
</dbReference>
<gene>
    <name evidence="2" type="ORF">LX66_2881</name>
</gene>
<dbReference type="GO" id="GO:0003700">
    <property type="term" value="F:DNA-binding transcription factor activity"/>
    <property type="evidence" value="ECO:0007669"/>
    <property type="project" value="TreeGrafter"/>
</dbReference>
<evidence type="ECO:0000259" key="1">
    <source>
        <dbReference type="PROSITE" id="PS50042"/>
    </source>
</evidence>
<reference evidence="2 3" key="1">
    <citation type="journal article" date="2013" name="Stand. Genomic Sci.">
        <title>Genomic Encyclopedia of Type Strains, Phase I: The one thousand microbial genomes (KMG-I) project.</title>
        <authorList>
            <person name="Kyrpides N.C."/>
            <person name="Woyke T."/>
            <person name="Eisen J.A."/>
            <person name="Garrity G."/>
            <person name="Lilburn T.G."/>
            <person name="Beck B.J."/>
            <person name="Whitman W.B."/>
            <person name="Hugenholtz P."/>
            <person name="Klenk H.P."/>
        </authorList>
    </citation>
    <scope>NUCLEOTIDE SEQUENCE [LARGE SCALE GENOMIC DNA]</scope>
    <source>
        <strain evidence="2 3">DSM 13484</strain>
    </source>
</reference>
<dbReference type="InterPro" id="IPR000595">
    <property type="entry name" value="cNMP-bd_dom"/>
</dbReference>
<dbReference type="Gene3D" id="2.60.120.10">
    <property type="entry name" value="Jelly Rolls"/>
    <property type="match status" value="1"/>
</dbReference>